<feature type="domain" description="Reverse transcriptase" evidence="1">
    <location>
        <begin position="1"/>
        <end position="71"/>
    </location>
</feature>
<dbReference type="PROSITE" id="PS50878">
    <property type="entry name" value="RT_POL"/>
    <property type="match status" value="1"/>
</dbReference>
<sequence>MSFMRVVSEILQGINDVSCYFDDILCHSKSKEDHEKLLTLVHMRLEEAGLQLNKEKCVHRKSEITFLGHVKDSEGCRLDPRKVEAIQEMSEPKDTAELRRYIAIVNYLCRYLTCQQYLNH</sequence>
<dbReference type="AlphaFoldDB" id="A0AAV4HUE3"/>
<proteinExistence type="predicted"/>
<dbReference type="InterPro" id="IPR043502">
    <property type="entry name" value="DNA/RNA_pol_sf"/>
</dbReference>
<evidence type="ECO:0000313" key="2">
    <source>
        <dbReference type="EMBL" id="GFS01768.1"/>
    </source>
</evidence>
<evidence type="ECO:0000313" key="3">
    <source>
        <dbReference type="Proteomes" id="UP000762676"/>
    </source>
</evidence>
<organism evidence="2 3">
    <name type="scientific">Elysia marginata</name>
    <dbReference type="NCBI Taxonomy" id="1093978"/>
    <lineage>
        <taxon>Eukaryota</taxon>
        <taxon>Metazoa</taxon>
        <taxon>Spiralia</taxon>
        <taxon>Lophotrochozoa</taxon>
        <taxon>Mollusca</taxon>
        <taxon>Gastropoda</taxon>
        <taxon>Heterobranchia</taxon>
        <taxon>Euthyneura</taxon>
        <taxon>Panpulmonata</taxon>
        <taxon>Sacoglossa</taxon>
        <taxon>Placobranchoidea</taxon>
        <taxon>Plakobranchidae</taxon>
        <taxon>Elysia</taxon>
    </lineage>
</organism>
<comment type="caution">
    <text evidence="2">The sequence shown here is derived from an EMBL/GenBank/DDBJ whole genome shotgun (WGS) entry which is preliminary data.</text>
</comment>
<dbReference type="PANTHER" id="PTHR37984">
    <property type="entry name" value="PROTEIN CBG26694"/>
    <property type="match status" value="1"/>
</dbReference>
<gene>
    <name evidence="2" type="ORF">ElyMa_006430100</name>
</gene>
<dbReference type="InterPro" id="IPR050951">
    <property type="entry name" value="Retrovirus_Pol_polyprotein"/>
</dbReference>
<dbReference type="InterPro" id="IPR000477">
    <property type="entry name" value="RT_dom"/>
</dbReference>
<dbReference type="SUPFAM" id="SSF56672">
    <property type="entry name" value="DNA/RNA polymerases"/>
    <property type="match status" value="1"/>
</dbReference>
<accession>A0AAV4HUE3</accession>
<name>A0AAV4HUE3_9GAST</name>
<protein>
    <submittedName>
        <fullName evidence="2">Pol polyprotein</fullName>
    </submittedName>
</protein>
<dbReference type="PANTHER" id="PTHR37984:SF9">
    <property type="entry name" value="INTEGRASE CATALYTIC DOMAIN-CONTAINING PROTEIN"/>
    <property type="match status" value="1"/>
</dbReference>
<keyword evidence="3" id="KW-1185">Reference proteome</keyword>
<reference evidence="2 3" key="1">
    <citation type="journal article" date="2021" name="Elife">
        <title>Chloroplast acquisition without the gene transfer in kleptoplastic sea slugs, Plakobranchus ocellatus.</title>
        <authorList>
            <person name="Maeda T."/>
            <person name="Takahashi S."/>
            <person name="Yoshida T."/>
            <person name="Shimamura S."/>
            <person name="Takaki Y."/>
            <person name="Nagai Y."/>
            <person name="Toyoda A."/>
            <person name="Suzuki Y."/>
            <person name="Arimoto A."/>
            <person name="Ishii H."/>
            <person name="Satoh N."/>
            <person name="Nishiyama T."/>
            <person name="Hasebe M."/>
            <person name="Maruyama T."/>
            <person name="Minagawa J."/>
            <person name="Obokata J."/>
            <person name="Shigenobu S."/>
        </authorList>
    </citation>
    <scope>NUCLEOTIDE SEQUENCE [LARGE SCALE GENOMIC DNA]</scope>
</reference>
<dbReference type="InterPro" id="IPR043128">
    <property type="entry name" value="Rev_trsase/Diguanyl_cyclase"/>
</dbReference>
<dbReference type="FunFam" id="3.30.70.270:FF:000003">
    <property type="entry name" value="Transposon Ty3-G Gag-Pol polyprotein"/>
    <property type="match status" value="1"/>
</dbReference>
<dbReference type="Gene3D" id="3.30.70.270">
    <property type="match status" value="1"/>
</dbReference>
<dbReference type="Proteomes" id="UP000762676">
    <property type="component" value="Unassembled WGS sequence"/>
</dbReference>
<dbReference type="Pfam" id="PF00078">
    <property type="entry name" value="RVT_1"/>
    <property type="match status" value="1"/>
</dbReference>
<evidence type="ECO:0000259" key="1">
    <source>
        <dbReference type="PROSITE" id="PS50878"/>
    </source>
</evidence>
<dbReference type="EMBL" id="BMAT01012903">
    <property type="protein sequence ID" value="GFS01768.1"/>
    <property type="molecule type" value="Genomic_DNA"/>
</dbReference>